<gene>
    <name evidence="2" type="ORF">JKK62_01060</name>
</gene>
<dbReference type="Proteomes" id="UP000633365">
    <property type="component" value="Unassembled WGS sequence"/>
</dbReference>
<dbReference type="SUPFAM" id="SSF57783">
    <property type="entry name" value="Zinc beta-ribbon"/>
    <property type="match status" value="1"/>
</dbReference>
<feature type="non-terminal residue" evidence="2">
    <location>
        <position position="181"/>
    </location>
</feature>
<dbReference type="Pfam" id="PF13154">
    <property type="entry name" value="DUF3991"/>
    <property type="match status" value="1"/>
</dbReference>
<feature type="domain" description="DUF3991" evidence="1">
    <location>
        <begin position="120"/>
        <end position="180"/>
    </location>
</feature>
<dbReference type="RefSeq" id="WP_201426575.1">
    <property type="nucleotide sequence ID" value="NZ_JAEQMG010000018.1"/>
</dbReference>
<evidence type="ECO:0000313" key="3">
    <source>
        <dbReference type="Proteomes" id="UP000633365"/>
    </source>
</evidence>
<name>A0A934WQS9_9FIRM</name>
<accession>A0A934WQS9</accession>
<comment type="caution">
    <text evidence="2">The sequence shown here is derived from an EMBL/GenBank/DDBJ whole genome shotgun (WGS) entry which is preliminary data.</text>
</comment>
<evidence type="ECO:0000259" key="1">
    <source>
        <dbReference type="Pfam" id="PF13154"/>
    </source>
</evidence>
<organism evidence="2 3">
    <name type="scientific">Ruminococcus difficilis</name>
    <dbReference type="NCBI Taxonomy" id="2763069"/>
    <lineage>
        <taxon>Bacteria</taxon>
        <taxon>Bacillati</taxon>
        <taxon>Bacillota</taxon>
        <taxon>Clostridia</taxon>
        <taxon>Eubacteriales</taxon>
        <taxon>Oscillospiraceae</taxon>
        <taxon>Ruminococcus</taxon>
    </lineage>
</organism>
<dbReference type="InterPro" id="IPR025054">
    <property type="entry name" value="DUF3991"/>
</dbReference>
<evidence type="ECO:0000313" key="2">
    <source>
        <dbReference type="EMBL" id="MBK6087259.1"/>
    </source>
</evidence>
<reference evidence="2" key="1">
    <citation type="submission" date="2021-01" db="EMBL/GenBank/DDBJ databases">
        <title>Genome public.</title>
        <authorList>
            <person name="Liu C."/>
            <person name="Sun Q."/>
        </authorList>
    </citation>
    <scope>NUCLEOTIDE SEQUENCE</scope>
    <source>
        <strain evidence="2">M6</strain>
    </source>
</reference>
<proteinExistence type="predicted"/>
<protein>
    <submittedName>
        <fullName evidence="2">DUF3991 domain-containing protein</fullName>
    </submittedName>
</protein>
<dbReference type="EMBL" id="JAEQMG010000018">
    <property type="protein sequence ID" value="MBK6087259.1"/>
    <property type="molecule type" value="Genomic_DNA"/>
</dbReference>
<sequence>MPYVDAQAVAQAREMDLLTYLQNYEPQELVKISGDNYCTRSHDSLKISNGKWYWWSRGFGGYSALDYLVKVRGLRFSKAVETIVGRCAAEPPVYADKKKNNKPKLLLLPDKSASNRVIFRYLCGRGIDRELVAKCVSEGKVFESLPYHNVVFVGFDTENKPRYASYRATGRMRILGDCSGS</sequence>
<keyword evidence="3" id="KW-1185">Reference proteome</keyword>
<dbReference type="AlphaFoldDB" id="A0A934WQS9"/>